<gene>
    <name evidence="2" type="ORF">E4Q23_22745</name>
</gene>
<feature type="transmembrane region" description="Helical" evidence="1">
    <location>
        <begin position="35"/>
        <end position="55"/>
    </location>
</feature>
<dbReference type="EMBL" id="SPMY01000124">
    <property type="protein sequence ID" value="NMQ30327.1"/>
    <property type="molecule type" value="Genomic_DNA"/>
</dbReference>
<accession>A0ABX1U1E6</accession>
<keyword evidence="1" id="KW-0472">Membrane</keyword>
<dbReference type="RefSeq" id="WP_169068720.1">
    <property type="nucleotide sequence ID" value="NZ_SPMY01000124.1"/>
</dbReference>
<sequence>MASIIKFPRSLDSPVPRAARPWIAPKYLEGIRGKAIFSGLVEGIWVAIVLVWPVLKWVLSIDVFFQLFRMIYQWGRADVHDVWTFTLHFAVLTSLTCFVSLYKPKGNKF</sequence>
<comment type="caution">
    <text evidence="2">The sequence shown here is derived from an EMBL/GenBank/DDBJ whole genome shotgun (WGS) entry which is preliminary data.</text>
</comment>
<reference evidence="2 3" key="1">
    <citation type="submission" date="2019-03" db="EMBL/GenBank/DDBJ databases">
        <title>Metabolic reconstructions from genomes of highly enriched 'Candidatus Accumulibacter' and 'Candidatus Competibacter' bioreactor populations.</title>
        <authorList>
            <person name="Annavajhala M.K."/>
            <person name="Welles L."/>
            <person name="Abbas B."/>
            <person name="Sorokin D."/>
            <person name="Park H."/>
            <person name="Van Loosdrecht M."/>
            <person name="Chandran K."/>
        </authorList>
    </citation>
    <scope>NUCLEOTIDE SEQUENCE [LARGE SCALE GENOMIC DNA]</scope>
    <source>
        <strain evidence="2 3">SBR_S</strain>
    </source>
</reference>
<dbReference type="Proteomes" id="UP000749010">
    <property type="component" value="Unassembled WGS sequence"/>
</dbReference>
<evidence type="ECO:0000313" key="2">
    <source>
        <dbReference type="EMBL" id="NMQ30327.1"/>
    </source>
</evidence>
<name>A0ABX1U1E6_9PROT</name>
<dbReference type="InterPro" id="IPR035362">
    <property type="entry name" value="KleE"/>
</dbReference>
<evidence type="ECO:0000313" key="3">
    <source>
        <dbReference type="Proteomes" id="UP000749010"/>
    </source>
</evidence>
<proteinExistence type="predicted"/>
<organism evidence="2 3">
    <name type="scientific">Candidatus Accumulibacter phosphatis</name>
    <dbReference type="NCBI Taxonomy" id="327160"/>
    <lineage>
        <taxon>Bacteria</taxon>
        <taxon>Pseudomonadati</taxon>
        <taxon>Pseudomonadota</taxon>
        <taxon>Betaproteobacteria</taxon>
        <taxon>Candidatus Accumulibacter</taxon>
    </lineage>
</organism>
<keyword evidence="3" id="KW-1185">Reference proteome</keyword>
<feature type="transmembrane region" description="Helical" evidence="1">
    <location>
        <begin position="82"/>
        <end position="102"/>
    </location>
</feature>
<dbReference type="Pfam" id="PF17394">
    <property type="entry name" value="KleE"/>
    <property type="match status" value="1"/>
</dbReference>
<evidence type="ECO:0000256" key="1">
    <source>
        <dbReference type="SAM" id="Phobius"/>
    </source>
</evidence>
<keyword evidence="1" id="KW-0812">Transmembrane</keyword>
<keyword evidence="1" id="KW-1133">Transmembrane helix</keyword>
<protein>
    <submittedName>
        <fullName evidence="2">Protein kleE</fullName>
    </submittedName>
</protein>